<organism evidence="1">
    <name type="scientific">Anguilla anguilla</name>
    <name type="common">European freshwater eel</name>
    <name type="synonym">Muraena anguilla</name>
    <dbReference type="NCBI Taxonomy" id="7936"/>
    <lineage>
        <taxon>Eukaryota</taxon>
        <taxon>Metazoa</taxon>
        <taxon>Chordata</taxon>
        <taxon>Craniata</taxon>
        <taxon>Vertebrata</taxon>
        <taxon>Euteleostomi</taxon>
        <taxon>Actinopterygii</taxon>
        <taxon>Neopterygii</taxon>
        <taxon>Teleostei</taxon>
        <taxon>Anguilliformes</taxon>
        <taxon>Anguillidae</taxon>
        <taxon>Anguilla</taxon>
    </lineage>
</organism>
<evidence type="ECO:0000313" key="1">
    <source>
        <dbReference type="EMBL" id="JAH25610.1"/>
    </source>
</evidence>
<dbReference type="EMBL" id="GBXM01082967">
    <property type="protein sequence ID" value="JAH25610.1"/>
    <property type="molecule type" value="Transcribed_RNA"/>
</dbReference>
<reference evidence="1" key="2">
    <citation type="journal article" date="2015" name="Fish Shellfish Immunol.">
        <title>Early steps in the European eel (Anguilla anguilla)-Vibrio vulnificus interaction in the gills: Role of the RtxA13 toxin.</title>
        <authorList>
            <person name="Callol A."/>
            <person name="Pajuelo D."/>
            <person name="Ebbesson L."/>
            <person name="Teles M."/>
            <person name="MacKenzie S."/>
            <person name="Amaro C."/>
        </authorList>
    </citation>
    <scope>NUCLEOTIDE SEQUENCE</scope>
</reference>
<reference evidence="1" key="1">
    <citation type="submission" date="2014-11" db="EMBL/GenBank/DDBJ databases">
        <authorList>
            <person name="Amaro Gonzalez C."/>
        </authorList>
    </citation>
    <scope>NUCLEOTIDE SEQUENCE</scope>
</reference>
<dbReference type="AlphaFoldDB" id="A0A0E9RAU1"/>
<accession>A0A0E9RAU1</accession>
<sequence length="28" mass="3028">MHTQSISLMPGVFSTGSPWAPRVSLKVL</sequence>
<name>A0A0E9RAU1_ANGAN</name>
<protein>
    <submittedName>
        <fullName evidence="1">Uncharacterized protein</fullName>
    </submittedName>
</protein>
<proteinExistence type="predicted"/>